<sequence length="532" mass="56506">MDPQLLNDIAVAVAVAAAMGLVGAVVFAAIGLVSGTDETTTLAPLTLLVLLLGVPHIALRKMVSGAIVAAFVAVPLAVLFAVMLAPFGAAITKTAPWIFLAAALLIAYFSAGRWASVALLVPFGVVIIALQALTAKYQVKLSISYFLGIAIGPLIADLFTVIAPAGRQRMLREPVRQFNLAPDVKGWSGYFPNPLRVMDRVQTRWTLLTATISSATFVFSPVAMTVVLGELVGSRIKHAYHRLTTVLSARNGVTEATYIAAALIPQIAFGLPLGPVAAGPAAPLFNAPPRFTVDAATGQTGPARDPDHGPDGGAAVAPFRVQHRRAVHGLLHRGAQRAGAGQTVLKPAPGPCSDGPTLHWRTIATPRREKEKPMAAHTATVAWQRGTDDFLDRRYHRAHTWQFDGGTTVAASSSPHVVPLPYSDAAAVDPEEAYIASLSSCHMLWFMDFASRAGYRLDSYTDAATGTMAKNEAGQIAVTHVQLRPVTRFDAMHAPTAEQLYALHHQAHASCFLANSVKTRIDCKPVLEISGN</sequence>
<feature type="transmembrane region" description="Helical" evidence="2">
    <location>
        <begin position="9"/>
        <end position="30"/>
    </location>
</feature>
<dbReference type="EMBL" id="FNJL01000045">
    <property type="protein sequence ID" value="SDP92237.1"/>
    <property type="molecule type" value="Genomic_DNA"/>
</dbReference>
<dbReference type="InterPro" id="IPR052707">
    <property type="entry name" value="OsmC_Ohr_Peroxiredoxin"/>
</dbReference>
<feature type="transmembrane region" description="Helical" evidence="2">
    <location>
        <begin position="42"/>
        <end position="59"/>
    </location>
</feature>
<protein>
    <submittedName>
        <fullName evidence="3">Organic hydroperoxide reductase OsmC/OhrA</fullName>
    </submittedName>
</protein>
<dbReference type="InterPro" id="IPR003718">
    <property type="entry name" value="OsmC/Ohr_fam"/>
</dbReference>
<feature type="transmembrane region" description="Helical" evidence="2">
    <location>
        <begin position="94"/>
        <end position="111"/>
    </location>
</feature>
<keyword evidence="2" id="KW-0812">Transmembrane</keyword>
<feature type="region of interest" description="Disordered" evidence="1">
    <location>
        <begin position="337"/>
        <end position="356"/>
    </location>
</feature>
<accession>A0A1H0WNI2</accession>
<dbReference type="PANTHER" id="PTHR42830:SF2">
    <property type="entry name" value="OSMC_OHR FAMILY PROTEIN"/>
    <property type="match status" value="1"/>
</dbReference>
<dbReference type="Proteomes" id="UP000199317">
    <property type="component" value="Unassembled WGS sequence"/>
</dbReference>
<dbReference type="AlphaFoldDB" id="A0A1H0WNI2"/>
<feature type="transmembrane region" description="Helical" evidence="2">
    <location>
        <begin position="118"/>
        <end position="137"/>
    </location>
</feature>
<name>A0A1H0WNI2_9BURK</name>
<evidence type="ECO:0000256" key="2">
    <source>
        <dbReference type="SAM" id="Phobius"/>
    </source>
</evidence>
<proteinExistence type="predicted"/>
<reference evidence="4" key="1">
    <citation type="submission" date="2016-10" db="EMBL/GenBank/DDBJ databases">
        <authorList>
            <person name="Varghese N."/>
            <person name="Submissions S."/>
        </authorList>
    </citation>
    <scope>NUCLEOTIDE SEQUENCE [LARGE SCALE GENOMIC DNA]</scope>
    <source>
        <strain evidence="4">DSM 17101</strain>
    </source>
</reference>
<evidence type="ECO:0000313" key="3">
    <source>
        <dbReference type="EMBL" id="SDP92237.1"/>
    </source>
</evidence>
<feature type="transmembrane region" description="Helical" evidence="2">
    <location>
        <begin position="143"/>
        <end position="166"/>
    </location>
</feature>
<dbReference type="InterPro" id="IPR015946">
    <property type="entry name" value="KH_dom-like_a/b"/>
</dbReference>
<feature type="transmembrane region" description="Helical" evidence="2">
    <location>
        <begin position="205"/>
        <end position="228"/>
    </location>
</feature>
<evidence type="ECO:0000256" key="1">
    <source>
        <dbReference type="SAM" id="MobiDB-lite"/>
    </source>
</evidence>
<evidence type="ECO:0000313" key="4">
    <source>
        <dbReference type="Proteomes" id="UP000199317"/>
    </source>
</evidence>
<dbReference type="PANTHER" id="PTHR42830">
    <property type="entry name" value="OSMOTICALLY INDUCIBLE FAMILY PROTEIN"/>
    <property type="match status" value="1"/>
</dbReference>
<feature type="transmembrane region" description="Helical" evidence="2">
    <location>
        <begin position="66"/>
        <end position="88"/>
    </location>
</feature>
<gene>
    <name evidence="3" type="ORF">SAMN04489708_1455</name>
</gene>
<keyword evidence="2" id="KW-0472">Membrane</keyword>
<dbReference type="Gene3D" id="3.30.300.20">
    <property type="match status" value="1"/>
</dbReference>
<keyword evidence="4" id="KW-1185">Reference proteome</keyword>
<dbReference type="SUPFAM" id="SSF82784">
    <property type="entry name" value="OsmC-like"/>
    <property type="match status" value="1"/>
</dbReference>
<dbReference type="InterPro" id="IPR036102">
    <property type="entry name" value="OsmC/Ohrsf"/>
</dbReference>
<dbReference type="Pfam" id="PF02566">
    <property type="entry name" value="OsmC"/>
    <property type="match status" value="1"/>
</dbReference>
<keyword evidence="2" id="KW-1133">Transmembrane helix</keyword>
<organism evidence="3 4">
    <name type="scientific">Paracidovorax cattleyae</name>
    <dbReference type="NCBI Taxonomy" id="80868"/>
    <lineage>
        <taxon>Bacteria</taxon>
        <taxon>Pseudomonadati</taxon>
        <taxon>Pseudomonadota</taxon>
        <taxon>Betaproteobacteria</taxon>
        <taxon>Burkholderiales</taxon>
        <taxon>Comamonadaceae</taxon>
        <taxon>Paracidovorax</taxon>
    </lineage>
</organism>